<name>A0ABP9RFK1_9PSEU</name>
<evidence type="ECO:0000259" key="1">
    <source>
        <dbReference type="SMART" id="SM01043"/>
    </source>
</evidence>
<gene>
    <name evidence="2" type="ORF">GCM10023321_84790</name>
</gene>
<keyword evidence="3" id="KW-1185">Reference proteome</keyword>
<dbReference type="InterPro" id="IPR011990">
    <property type="entry name" value="TPR-like_helical_dom_sf"/>
</dbReference>
<evidence type="ECO:0000313" key="3">
    <source>
        <dbReference type="Proteomes" id="UP001428817"/>
    </source>
</evidence>
<organism evidence="2 3">
    <name type="scientific">Pseudonocardia eucalypti</name>
    <dbReference type="NCBI Taxonomy" id="648755"/>
    <lineage>
        <taxon>Bacteria</taxon>
        <taxon>Bacillati</taxon>
        <taxon>Actinomycetota</taxon>
        <taxon>Actinomycetes</taxon>
        <taxon>Pseudonocardiales</taxon>
        <taxon>Pseudonocardiaceae</taxon>
        <taxon>Pseudonocardia</taxon>
    </lineage>
</organism>
<dbReference type="SUPFAM" id="SSF48452">
    <property type="entry name" value="TPR-like"/>
    <property type="match status" value="1"/>
</dbReference>
<dbReference type="SMART" id="SM01043">
    <property type="entry name" value="BTAD"/>
    <property type="match status" value="1"/>
</dbReference>
<dbReference type="EMBL" id="BAABJP010000068">
    <property type="protein sequence ID" value="GAA5176430.1"/>
    <property type="molecule type" value="Genomic_DNA"/>
</dbReference>
<feature type="domain" description="Bacterial transcriptional activator" evidence="1">
    <location>
        <begin position="176"/>
        <end position="316"/>
    </location>
</feature>
<dbReference type="Gene3D" id="1.25.40.10">
    <property type="entry name" value="Tetratricopeptide repeat domain"/>
    <property type="match status" value="1"/>
</dbReference>
<dbReference type="PANTHER" id="PTHR35807">
    <property type="entry name" value="TRANSCRIPTIONAL REGULATOR REDD-RELATED"/>
    <property type="match status" value="1"/>
</dbReference>
<dbReference type="Pfam" id="PF03704">
    <property type="entry name" value="BTAD"/>
    <property type="match status" value="1"/>
</dbReference>
<dbReference type="InterPro" id="IPR005158">
    <property type="entry name" value="BTAD"/>
</dbReference>
<sequence>MFPGAATVAARSASKLVIGPSSGPAAVGMLEAGRQRAVIGASPTGCRVSDTLPVADRTEPGAAGAHHGVAGFASGEEKITMDARSVNIDLLGGFECSYGETAVTLPLGARRLLALLALCGSGTHRGGAAERLWPDSPANRAAGNLRSALWRGRRVAQTTLIECVGPRLRMSPSVAIDLHEVQHRAQRAMRDPAQVSTRECEHLVAELSRPLLPEWSEDWLVLEQLHWDQVRLHALEGLAEALLVRREYMAAMRTALAAIAVEPVREKAHRTVVQVHLAEGNAGSALVHYQQYRALLRRELGVKPSGQLTRLVGALAPERI</sequence>
<accession>A0ABP9RFK1</accession>
<proteinExistence type="predicted"/>
<dbReference type="Proteomes" id="UP001428817">
    <property type="component" value="Unassembled WGS sequence"/>
</dbReference>
<comment type="caution">
    <text evidence="2">The sequence shown here is derived from an EMBL/GenBank/DDBJ whole genome shotgun (WGS) entry which is preliminary data.</text>
</comment>
<dbReference type="InterPro" id="IPR051677">
    <property type="entry name" value="AfsR-DnrI-RedD_regulator"/>
</dbReference>
<evidence type="ECO:0000313" key="2">
    <source>
        <dbReference type="EMBL" id="GAA5176430.1"/>
    </source>
</evidence>
<protein>
    <recommendedName>
        <fullName evidence="1">Bacterial transcriptional activator domain-containing protein</fullName>
    </recommendedName>
</protein>
<reference evidence="3" key="1">
    <citation type="journal article" date="2019" name="Int. J. Syst. Evol. Microbiol.">
        <title>The Global Catalogue of Microorganisms (GCM) 10K type strain sequencing project: providing services to taxonomists for standard genome sequencing and annotation.</title>
        <authorList>
            <consortium name="The Broad Institute Genomics Platform"/>
            <consortium name="The Broad Institute Genome Sequencing Center for Infectious Disease"/>
            <person name="Wu L."/>
            <person name="Ma J."/>
        </authorList>
    </citation>
    <scope>NUCLEOTIDE SEQUENCE [LARGE SCALE GENOMIC DNA]</scope>
    <source>
        <strain evidence="3">JCM 18303</strain>
    </source>
</reference>